<evidence type="ECO:0000313" key="2">
    <source>
        <dbReference type="EMBL" id="NKE16707.1"/>
    </source>
</evidence>
<reference evidence="1" key="1">
    <citation type="submission" date="2020-01" db="EMBL/GenBank/DDBJ databases">
        <authorList>
            <person name="Rat A."/>
        </authorList>
    </citation>
    <scope>NUCLEOTIDE SEQUENCE</scope>
    <source>
        <strain evidence="1">LMG 31161</strain>
    </source>
</reference>
<dbReference type="EMBL" id="JAAVUP010000002">
    <property type="protein sequence ID" value="NKE16707.1"/>
    <property type="molecule type" value="Genomic_DNA"/>
</dbReference>
<protein>
    <submittedName>
        <fullName evidence="1">Uncharacterized protein</fullName>
    </submittedName>
</protein>
<organism evidence="1 4">
    <name type="scientific">Neoroseomonas oryzicola</name>
    <dbReference type="NCBI Taxonomy" id="535904"/>
    <lineage>
        <taxon>Bacteria</taxon>
        <taxon>Pseudomonadati</taxon>
        <taxon>Pseudomonadota</taxon>
        <taxon>Alphaproteobacteria</taxon>
        <taxon>Acetobacterales</taxon>
        <taxon>Acetobacteraceae</taxon>
        <taxon>Neoroseomonas</taxon>
    </lineage>
</organism>
<dbReference type="Proteomes" id="UP000746741">
    <property type="component" value="Unassembled WGS sequence"/>
</dbReference>
<accession>A0A9X9WIQ8</accession>
<dbReference type="AlphaFoldDB" id="A0A9X9WIQ8"/>
<evidence type="ECO:0000313" key="1">
    <source>
        <dbReference type="EMBL" id="MBR0660218.1"/>
    </source>
</evidence>
<comment type="caution">
    <text evidence="1">The sequence shown here is derived from an EMBL/GenBank/DDBJ whole genome shotgun (WGS) entry which is preliminary data.</text>
</comment>
<sequence length="116" mass="11992">MTTRAFSASRVGQNFEAVAVSWAGLLNGDDGAPFEMPSGRQPSVHFAGTFGAGGAIVFEGSNDGTNYVTLNDTGGTTISKTSAALVAVREVPRYVRPRVTAGDGTTTLVCTMTMGR</sequence>
<dbReference type="RefSeq" id="WP_168040569.1">
    <property type="nucleotide sequence ID" value="NZ_JAAEDK010000027.1"/>
</dbReference>
<keyword evidence="3" id="KW-1185">Reference proteome</keyword>
<dbReference type="EMBL" id="JAAEDK010000027">
    <property type="protein sequence ID" value="MBR0660218.1"/>
    <property type="molecule type" value="Genomic_DNA"/>
</dbReference>
<gene>
    <name evidence="2" type="ORF">GWK15_07120</name>
    <name evidence="1" type="ORF">GXW75_13235</name>
</gene>
<proteinExistence type="predicted"/>
<dbReference type="Proteomes" id="UP001138708">
    <property type="component" value="Unassembled WGS sequence"/>
</dbReference>
<evidence type="ECO:0000313" key="3">
    <source>
        <dbReference type="Proteomes" id="UP000746741"/>
    </source>
</evidence>
<name>A0A9X9WIQ8_9PROT</name>
<reference evidence="2 3" key="2">
    <citation type="submission" date="2020-02" db="EMBL/GenBank/DDBJ databases">
        <authorList>
            <person name="Sun Q."/>
            <person name="Inoue M."/>
        </authorList>
    </citation>
    <scope>NUCLEOTIDE SEQUENCE [LARGE SCALE GENOMIC DNA]</scope>
    <source>
        <strain evidence="2 3">KCTC 22478</strain>
    </source>
</reference>
<reference evidence="1" key="3">
    <citation type="journal article" date="2021" name="Syst. Appl. Microbiol.">
        <title>Roseomonas hellenica sp. nov., isolated from roots of wild-growing Alkanna tinctoria.</title>
        <authorList>
            <person name="Rat A."/>
            <person name="Naranjo H.D."/>
            <person name="Lebbe L."/>
            <person name="Cnockaert M."/>
            <person name="Krigas N."/>
            <person name="Grigoriadou K."/>
            <person name="Maloupa E."/>
            <person name="Willems A."/>
        </authorList>
    </citation>
    <scope>NUCLEOTIDE SEQUENCE</scope>
    <source>
        <strain evidence="1">LMG 31161</strain>
    </source>
</reference>
<evidence type="ECO:0000313" key="4">
    <source>
        <dbReference type="Proteomes" id="UP001138708"/>
    </source>
</evidence>